<dbReference type="EMBL" id="CAJVCH010006320">
    <property type="protein sequence ID" value="CAG7659312.1"/>
    <property type="molecule type" value="Genomic_DNA"/>
</dbReference>
<dbReference type="AlphaFoldDB" id="A0A8J2NR09"/>
<keyword evidence="2" id="KW-1185">Reference proteome</keyword>
<sequence length="118" mass="12975">MMKYAGIDGVLIDWPGTVNAWDYPKNKANSEEIIRGCERLGLEFAIVYEDHNIGMAFDSGFIGDKIGAAQADMGYLKDVYMPKGNYIRVNGAPLLLDFGPQTFMSPGEWDAIFAPFGG</sequence>
<dbReference type="OrthoDB" id="406152at2759"/>
<reference evidence="1" key="1">
    <citation type="submission" date="2021-06" db="EMBL/GenBank/DDBJ databases">
        <authorList>
            <person name="Hodson N. C."/>
            <person name="Mongue J. A."/>
            <person name="Jaron S. K."/>
        </authorList>
    </citation>
    <scope>NUCLEOTIDE SEQUENCE</scope>
</reference>
<gene>
    <name evidence="1" type="ORF">AFUS01_LOCUS1137</name>
</gene>
<protein>
    <submittedName>
        <fullName evidence="1">Uncharacterized protein</fullName>
    </submittedName>
</protein>
<accession>A0A8J2NR09</accession>
<proteinExistence type="predicted"/>
<comment type="caution">
    <text evidence="1">The sequence shown here is derived from an EMBL/GenBank/DDBJ whole genome shotgun (WGS) entry which is preliminary data.</text>
</comment>
<dbReference type="Proteomes" id="UP000708208">
    <property type="component" value="Unassembled WGS sequence"/>
</dbReference>
<name>A0A8J2NR09_9HEXA</name>
<evidence type="ECO:0000313" key="2">
    <source>
        <dbReference type="Proteomes" id="UP000708208"/>
    </source>
</evidence>
<feature type="non-terminal residue" evidence="1">
    <location>
        <position position="118"/>
    </location>
</feature>
<evidence type="ECO:0000313" key="1">
    <source>
        <dbReference type="EMBL" id="CAG7659312.1"/>
    </source>
</evidence>
<organism evidence="1 2">
    <name type="scientific">Allacma fusca</name>
    <dbReference type="NCBI Taxonomy" id="39272"/>
    <lineage>
        <taxon>Eukaryota</taxon>
        <taxon>Metazoa</taxon>
        <taxon>Ecdysozoa</taxon>
        <taxon>Arthropoda</taxon>
        <taxon>Hexapoda</taxon>
        <taxon>Collembola</taxon>
        <taxon>Symphypleona</taxon>
        <taxon>Sminthuridae</taxon>
        <taxon>Allacma</taxon>
    </lineage>
</organism>